<keyword evidence="2" id="KW-1133">Transmembrane helix</keyword>
<evidence type="ECO:0000313" key="6">
    <source>
        <dbReference type="RefSeq" id="XP_006820292.1"/>
    </source>
</evidence>
<dbReference type="GeneID" id="100376072"/>
<feature type="signal peptide" evidence="3">
    <location>
        <begin position="1"/>
        <end position="19"/>
    </location>
</feature>
<sequence length="212" mass="23388">MSYPLFVAEFICVLSTAIADITVTGDMCGGCTNGGHCIEFPDNNMMCQCNTKFYGKHCEYERGRNLFFDCRFDGGCMHGGECIADSGICVCYGGEYFGDKCQYHSDGTTEVSLPTTVGISIGLAAVIVILVTYTCMRYGIGQIIRDKQAARKQRLAQRPVLTTTGFPCRLHDTYESPVNDSYWSDVPRRGSITRLDVIIEHGSLQDQKVHGV</sequence>
<keyword evidence="2" id="KW-0812">Transmembrane</keyword>
<keyword evidence="2" id="KW-0472">Membrane</keyword>
<keyword evidence="5" id="KW-1185">Reference proteome</keyword>
<evidence type="ECO:0000313" key="5">
    <source>
        <dbReference type="Proteomes" id="UP000694865"/>
    </source>
</evidence>
<feature type="domain" description="EGF-like" evidence="4">
    <location>
        <begin position="24"/>
        <end position="59"/>
    </location>
</feature>
<evidence type="ECO:0000256" key="1">
    <source>
        <dbReference type="PROSITE-ProRule" id="PRU00076"/>
    </source>
</evidence>
<evidence type="ECO:0000259" key="4">
    <source>
        <dbReference type="PROSITE" id="PS50026"/>
    </source>
</evidence>
<dbReference type="Gene3D" id="2.10.25.10">
    <property type="entry name" value="Laminin"/>
    <property type="match status" value="1"/>
</dbReference>
<dbReference type="PROSITE" id="PS50026">
    <property type="entry name" value="EGF_3"/>
    <property type="match status" value="2"/>
</dbReference>
<dbReference type="InterPro" id="IPR000742">
    <property type="entry name" value="EGF"/>
</dbReference>
<dbReference type="PROSITE" id="PS00022">
    <property type="entry name" value="EGF_1"/>
    <property type="match status" value="1"/>
</dbReference>
<proteinExistence type="predicted"/>
<evidence type="ECO:0000256" key="2">
    <source>
        <dbReference type="SAM" id="Phobius"/>
    </source>
</evidence>
<accession>A0ABM0MJV1</accession>
<reference evidence="6" key="1">
    <citation type="submission" date="2025-08" db="UniProtKB">
        <authorList>
            <consortium name="RefSeq"/>
        </authorList>
    </citation>
    <scope>IDENTIFICATION</scope>
    <source>
        <tissue evidence="6">Testes</tissue>
    </source>
</reference>
<name>A0ABM0MJV1_SACKO</name>
<gene>
    <name evidence="6" type="primary">LOC100376072</name>
</gene>
<keyword evidence="1" id="KW-0245">EGF-like domain</keyword>
<feature type="chain" id="PRO_5045632382" evidence="3">
    <location>
        <begin position="20"/>
        <end position="212"/>
    </location>
</feature>
<feature type="disulfide bond" evidence="1">
    <location>
        <begin position="49"/>
        <end position="58"/>
    </location>
</feature>
<feature type="domain" description="EGF-like" evidence="4">
    <location>
        <begin position="66"/>
        <end position="102"/>
    </location>
</feature>
<feature type="transmembrane region" description="Helical" evidence="2">
    <location>
        <begin position="117"/>
        <end position="136"/>
    </location>
</feature>
<keyword evidence="3" id="KW-0732">Signal</keyword>
<evidence type="ECO:0000256" key="3">
    <source>
        <dbReference type="SAM" id="SignalP"/>
    </source>
</evidence>
<dbReference type="Proteomes" id="UP000694865">
    <property type="component" value="Unplaced"/>
</dbReference>
<protein>
    <submittedName>
        <fullName evidence="6">Uncharacterized protein LOC100376072</fullName>
    </submittedName>
</protein>
<comment type="caution">
    <text evidence="1">Lacks conserved residue(s) required for the propagation of feature annotation.</text>
</comment>
<organism evidence="5 6">
    <name type="scientific">Saccoglossus kowalevskii</name>
    <name type="common">Acorn worm</name>
    <dbReference type="NCBI Taxonomy" id="10224"/>
    <lineage>
        <taxon>Eukaryota</taxon>
        <taxon>Metazoa</taxon>
        <taxon>Hemichordata</taxon>
        <taxon>Enteropneusta</taxon>
        <taxon>Harrimaniidae</taxon>
        <taxon>Saccoglossus</taxon>
    </lineage>
</organism>
<dbReference type="RefSeq" id="XP_006820292.1">
    <property type="nucleotide sequence ID" value="XM_006820229.1"/>
</dbReference>
<dbReference type="SUPFAM" id="SSF57196">
    <property type="entry name" value="EGF/Laminin"/>
    <property type="match status" value="1"/>
</dbReference>
<keyword evidence="1" id="KW-1015">Disulfide bond</keyword>